<dbReference type="AlphaFoldDB" id="A0A436ZMZ8"/>
<name>A0A436ZMZ8_ARTFL</name>
<gene>
    <name evidence="3" type="ORF">DFL_008165</name>
</gene>
<dbReference type="EMBL" id="SAEB01000012">
    <property type="protein sequence ID" value="RVD80264.1"/>
    <property type="molecule type" value="Genomic_DNA"/>
</dbReference>
<keyword evidence="2" id="KW-0472">Membrane</keyword>
<feature type="region of interest" description="Disordered" evidence="1">
    <location>
        <begin position="212"/>
        <end position="277"/>
    </location>
</feature>
<feature type="region of interest" description="Disordered" evidence="1">
    <location>
        <begin position="310"/>
        <end position="351"/>
    </location>
</feature>
<protein>
    <recommendedName>
        <fullName evidence="5">Mid2 domain-containing protein</fullName>
    </recommendedName>
</protein>
<sequence>MTFLTLGNPGEVLPSIFLRRVNLMEVLFALGYLCLGSCAQDASSTRSRISVTLTAAGALGTFNPPSDCSTFSAYSTQTLVFGDGNTRSFTITTFRQGCQYGGPHTTCCPPNYELRQYNSPGVCPGGYTTLGDIEFVAVRRSTQGFWITYPVVGTKTGKLCCPSAANSISYKADGPVPICLATSKGPTITEEKSVVNHESVYFGSAVVVLPPGPTDPSLSTVTGVEGTESHTSRQTSPPTAEQTTSEPPNQQVTGAASSTSSDSQPQEPGAQESNSSGLSGGAIAGIAVGVSVPLILAGLYVAYRFGRQANRQPEQHRSQGFEVTAQEYSDTGREGGVSASSEIGGIQSDGK</sequence>
<reference evidence="3 4" key="1">
    <citation type="submission" date="2019-01" db="EMBL/GenBank/DDBJ databases">
        <title>Intercellular communication is required for trap formation in the nematode-trapping fungus Duddingtonia flagrans.</title>
        <authorList>
            <person name="Youssar L."/>
            <person name="Wernet V."/>
            <person name="Hensel N."/>
            <person name="Hildebrandt H.-G."/>
            <person name="Fischer R."/>
        </authorList>
    </citation>
    <scope>NUCLEOTIDE SEQUENCE [LARGE SCALE GENOMIC DNA]</scope>
    <source>
        <strain evidence="3 4">CBS H-5679</strain>
    </source>
</reference>
<evidence type="ECO:0008006" key="5">
    <source>
        <dbReference type="Google" id="ProtNLM"/>
    </source>
</evidence>
<dbReference type="Proteomes" id="UP000283090">
    <property type="component" value="Unassembled WGS sequence"/>
</dbReference>
<evidence type="ECO:0000256" key="2">
    <source>
        <dbReference type="SAM" id="Phobius"/>
    </source>
</evidence>
<organism evidence="3 4">
    <name type="scientific">Arthrobotrys flagrans</name>
    <name type="common">Nematode-trapping fungus</name>
    <name type="synonym">Trichothecium flagrans</name>
    <dbReference type="NCBI Taxonomy" id="97331"/>
    <lineage>
        <taxon>Eukaryota</taxon>
        <taxon>Fungi</taxon>
        <taxon>Dikarya</taxon>
        <taxon>Ascomycota</taxon>
        <taxon>Pezizomycotina</taxon>
        <taxon>Orbiliomycetes</taxon>
        <taxon>Orbiliales</taxon>
        <taxon>Orbiliaceae</taxon>
        <taxon>Arthrobotrys</taxon>
    </lineage>
</organism>
<dbReference type="RefSeq" id="XP_067485808.1">
    <property type="nucleotide sequence ID" value="XM_067637861.1"/>
</dbReference>
<dbReference type="GeneID" id="93590476"/>
<evidence type="ECO:0000256" key="1">
    <source>
        <dbReference type="SAM" id="MobiDB-lite"/>
    </source>
</evidence>
<dbReference type="OrthoDB" id="5317481at2759"/>
<dbReference type="VEuPathDB" id="FungiDB:DFL_008165"/>
<accession>A0A436ZMZ8</accession>
<keyword evidence="2" id="KW-1133">Transmembrane helix</keyword>
<proteinExistence type="predicted"/>
<keyword evidence="4" id="KW-1185">Reference proteome</keyword>
<evidence type="ECO:0000313" key="4">
    <source>
        <dbReference type="Proteomes" id="UP000283090"/>
    </source>
</evidence>
<comment type="caution">
    <text evidence="3">The sequence shown here is derived from an EMBL/GenBank/DDBJ whole genome shotgun (WGS) entry which is preliminary data.</text>
</comment>
<feature type="transmembrane region" description="Helical" evidence="2">
    <location>
        <begin position="282"/>
        <end position="303"/>
    </location>
</feature>
<keyword evidence="2" id="KW-0812">Transmembrane</keyword>
<evidence type="ECO:0000313" key="3">
    <source>
        <dbReference type="EMBL" id="RVD80264.1"/>
    </source>
</evidence>
<feature type="compositionally biased region" description="Polar residues" evidence="1">
    <location>
        <begin position="232"/>
        <end position="266"/>
    </location>
</feature>